<protein>
    <submittedName>
        <fullName evidence="2">Uncharacterized protein</fullName>
    </submittedName>
</protein>
<feature type="region of interest" description="Disordered" evidence="1">
    <location>
        <begin position="37"/>
        <end position="81"/>
    </location>
</feature>
<dbReference type="Proteomes" id="UP001331515">
    <property type="component" value="Unassembled WGS sequence"/>
</dbReference>
<dbReference type="EMBL" id="JAURVH010000499">
    <property type="protein sequence ID" value="KAK5936155.1"/>
    <property type="molecule type" value="Genomic_DNA"/>
</dbReference>
<accession>A0AAN8E7G7</accession>
<reference evidence="2 3" key="1">
    <citation type="journal article" date="2023" name="Mol. Biol. Evol.">
        <title>Genomics of Secondarily Temperate Adaptation in the Only Non-Antarctic Icefish.</title>
        <authorList>
            <person name="Rivera-Colon A.G."/>
            <person name="Rayamajhi N."/>
            <person name="Minhas B.F."/>
            <person name="Madrigal G."/>
            <person name="Bilyk K.T."/>
            <person name="Yoon V."/>
            <person name="Hune M."/>
            <person name="Gregory S."/>
            <person name="Cheng C.H.C."/>
            <person name="Catchen J.M."/>
        </authorList>
    </citation>
    <scope>NUCLEOTIDE SEQUENCE [LARGE SCALE GENOMIC DNA]</scope>
    <source>
        <tissue evidence="2">White muscle</tissue>
    </source>
</reference>
<comment type="caution">
    <text evidence="2">The sequence shown here is derived from an EMBL/GenBank/DDBJ whole genome shotgun (WGS) entry which is preliminary data.</text>
</comment>
<evidence type="ECO:0000256" key="1">
    <source>
        <dbReference type="SAM" id="MobiDB-lite"/>
    </source>
</evidence>
<dbReference type="AlphaFoldDB" id="A0AAN8E7G7"/>
<evidence type="ECO:0000313" key="2">
    <source>
        <dbReference type="EMBL" id="KAK5936155.1"/>
    </source>
</evidence>
<feature type="compositionally biased region" description="Polar residues" evidence="1">
    <location>
        <begin position="72"/>
        <end position="81"/>
    </location>
</feature>
<proteinExistence type="predicted"/>
<name>A0AAN8E7G7_CHAGU</name>
<organism evidence="2 3">
    <name type="scientific">Champsocephalus gunnari</name>
    <name type="common">Mackerel icefish</name>
    <dbReference type="NCBI Taxonomy" id="52237"/>
    <lineage>
        <taxon>Eukaryota</taxon>
        <taxon>Metazoa</taxon>
        <taxon>Chordata</taxon>
        <taxon>Craniata</taxon>
        <taxon>Vertebrata</taxon>
        <taxon>Euteleostomi</taxon>
        <taxon>Actinopterygii</taxon>
        <taxon>Neopterygii</taxon>
        <taxon>Teleostei</taxon>
        <taxon>Neoteleostei</taxon>
        <taxon>Acanthomorphata</taxon>
        <taxon>Eupercaria</taxon>
        <taxon>Perciformes</taxon>
        <taxon>Notothenioidei</taxon>
        <taxon>Channichthyidae</taxon>
        <taxon>Champsocephalus</taxon>
    </lineage>
</organism>
<keyword evidence="3" id="KW-1185">Reference proteome</keyword>
<sequence>MPTLTPSLCPLLPSTLPPACHLPASLHGAPILAAIPPFLPLSPPPPSSPRRGSRSALHTESSAGGEKPPGLQTVSGLETPL</sequence>
<evidence type="ECO:0000313" key="3">
    <source>
        <dbReference type="Proteomes" id="UP001331515"/>
    </source>
</evidence>
<feature type="compositionally biased region" description="Pro residues" evidence="1">
    <location>
        <begin position="37"/>
        <end position="48"/>
    </location>
</feature>
<gene>
    <name evidence="2" type="ORF">CgunFtcFv8_027812</name>
</gene>